<dbReference type="CDD" id="cd00082">
    <property type="entry name" value="HisKA"/>
    <property type="match status" value="1"/>
</dbReference>
<protein>
    <recommendedName>
        <fullName evidence="2">histidine kinase</fullName>
        <ecNumber evidence="2">2.7.13.3</ecNumber>
    </recommendedName>
</protein>
<dbReference type="PANTHER" id="PTHR43065:SF50">
    <property type="entry name" value="HISTIDINE KINASE"/>
    <property type="match status" value="1"/>
</dbReference>
<dbReference type="SUPFAM" id="SSF47384">
    <property type="entry name" value="Homodimeric domain of signal transducing histidine kinase"/>
    <property type="match status" value="1"/>
</dbReference>
<name>A0A809S7E7_9PROT</name>
<dbReference type="RefSeq" id="WP_232526024.1">
    <property type="nucleotide sequence ID" value="NZ_AP021881.1"/>
</dbReference>
<organism evidence="5 6">
    <name type="scientific">Sulfuriferula nivalis</name>
    <dbReference type="NCBI Taxonomy" id="2675298"/>
    <lineage>
        <taxon>Bacteria</taxon>
        <taxon>Pseudomonadati</taxon>
        <taxon>Pseudomonadota</taxon>
        <taxon>Betaproteobacteria</taxon>
        <taxon>Nitrosomonadales</taxon>
        <taxon>Sulfuricellaceae</taxon>
        <taxon>Sulfuriferula</taxon>
    </lineage>
</organism>
<dbReference type="PRINTS" id="PR00344">
    <property type="entry name" value="BCTRLSENSOR"/>
</dbReference>
<dbReference type="PANTHER" id="PTHR43065">
    <property type="entry name" value="SENSOR HISTIDINE KINASE"/>
    <property type="match status" value="1"/>
</dbReference>
<evidence type="ECO:0000256" key="2">
    <source>
        <dbReference type="ARBA" id="ARBA00012438"/>
    </source>
</evidence>
<sequence>MQNIPCVHSLIMEINAITDFKQFIPSPSESNEEFNSLISSFNSLLERLYIKYEMSNREANSLAAGSIRMVVMADVQERLSQADKLVKTSSDIKRFFEEVLGDLQEATGSKNGIYVSLDNTGAPKGLVSPNVNAAVLAELKSTASFRDRIRLTFAENGVISQNGMIGGVPEIMEQPMLLSPVQIGGNTVGVFVLLGRVEADCFSRDDITMFEQLMPDVTRVLERLDLLRALEHSNRSLHAERLKLQVLVEQLNATQSQLMQSEKMASVGQLAAGVAHEINNPIGFVYSNLGTLEKYLENLFEIVHDYELAESAIVDGDVLARLQITKQKLDLSFLKEDLPALMGESKDGITRVKKIVQDLKDFSHVDVVEEWEYADLQKGIDTTLNIVNNEIKYKAEVVKNYGGIPEIKCLSSQLNQVFMNLFVNAAHAIEDRGTITIRTGQEGEEVWVEVVDTGKGIAPENLKRIFDPFFTTKPIGKGTGLGLSMAYGIIQKHHGKIEVQSEVGKGTTFRICLPINQ</sequence>
<dbReference type="InterPro" id="IPR005467">
    <property type="entry name" value="His_kinase_dom"/>
</dbReference>
<dbReference type="SUPFAM" id="SSF55874">
    <property type="entry name" value="ATPase domain of HSP90 chaperone/DNA topoisomerase II/histidine kinase"/>
    <property type="match status" value="1"/>
</dbReference>
<dbReference type="Proteomes" id="UP000463939">
    <property type="component" value="Chromosome"/>
</dbReference>
<dbReference type="Gene3D" id="1.10.287.130">
    <property type="match status" value="1"/>
</dbReference>
<dbReference type="EC" id="2.7.13.3" evidence="2"/>
<comment type="catalytic activity">
    <reaction evidence="1">
        <text>ATP + protein L-histidine = ADP + protein N-phospho-L-histidine.</text>
        <dbReference type="EC" id="2.7.13.3"/>
    </reaction>
</comment>
<dbReference type="EMBL" id="AP021881">
    <property type="protein sequence ID" value="BBO99722.1"/>
    <property type="molecule type" value="Genomic_DNA"/>
</dbReference>
<dbReference type="InterPro" id="IPR004358">
    <property type="entry name" value="Sig_transdc_His_kin-like_C"/>
</dbReference>
<dbReference type="KEGG" id="sniv:SFSGTM_04310"/>
<dbReference type="SUPFAM" id="SSF55781">
    <property type="entry name" value="GAF domain-like"/>
    <property type="match status" value="1"/>
</dbReference>
<proteinExistence type="predicted"/>
<keyword evidence="6" id="KW-1185">Reference proteome</keyword>
<accession>A0A809S7E7</accession>
<evidence type="ECO:0000256" key="3">
    <source>
        <dbReference type="ARBA" id="ARBA00022553"/>
    </source>
</evidence>
<keyword evidence="3" id="KW-0597">Phosphoprotein</keyword>
<dbReference type="InterPro" id="IPR036097">
    <property type="entry name" value="HisK_dim/P_sf"/>
</dbReference>
<evidence type="ECO:0000313" key="6">
    <source>
        <dbReference type="Proteomes" id="UP000463939"/>
    </source>
</evidence>
<dbReference type="GO" id="GO:0000155">
    <property type="term" value="F:phosphorelay sensor kinase activity"/>
    <property type="evidence" value="ECO:0007669"/>
    <property type="project" value="InterPro"/>
</dbReference>
<dbReference type="Gene3D" id="3.30.565.10">
    <property type="entry name" value="Histidine kinase-like ATPase, C-terminal domain"/>
    <property type="match status" value="1"/>
</dbReference>
<dbReference type="InterPro" id="IPR003594">
    <property type="entry name" value="HATPase_dom"/>
</dbReference>
<evidence type="ECO:0000313" key="5">
    <source>
        <dbReference type="EMBL" id="BBO99722.1"/>
    </source>
</evidence>
<dbReference type="AlphaFoldDB" id="A0A809S7E7"/>
<dbReference type="PROSITE" id="PS50109">
    <property type="entry name" value="HIS_KIN"/>
    <property type="match status" value="1"/>
</dbReference>
<dbReference type="InterPro" id="IPR036890">
    <property type="entry name" value="HATPase_C_sf"/>
</dbReference>
<gene>
    <name evidence="5" type="ORF">SFSGTM_04310</name>
</gene>
<dbReference type="InterPro" id="IPR003661">
    <property type="entry name" value="HisK_dim/P_dom"/>
</dbReference>
<feature type="domain" description="Histidine kinase" evidence="4">
    <location>
        <begin position="273"/>
        <end position="517"/>
    </location>
</feature>
<dbReference type="SMART" id="SM00387">
    <property type="entry name" value="HATPase_c"/>
    <property type="match status" value="1"/>
</dbReference>
<evidence type="ECO:0000259" key="4">
    <source>
        <dbReference type="PROSITE" id="PS50109"/>
    </source>
</evidence>
<dbReference type="Pfam" id="PF02518">
    <property type="entry name" value="HATPase_c"/>
    <property type="match status" value="1"/>
</dbReference>
<evidence type="ECO:0000256" key="1">
    <source>
        <dbReference type="ARBA" id="ARBA00000085"/>
    </source>
</evidence>
<reference evidence="6" key="1">
    <citation type="submission" date="2019-11" db="EMBL/GenBank/DDBJ databases">
        <title>Isolation and characterization of a novel species in the genus Sulfuriferula.</title>
        <authorList>
            <person name="Mochizuki J."/>
            <person name="Kojima H."/>
            <person name="Fukui M."/>
        </authorList>
    </citation>
    <scope>NUCLEOTIDE SEQUENCE [LARGE SCALE GENOMIC DNA]</scope>
    <source>
        <strain evidence="6">SGTM</strain>
    </source>
</reference>